<name>A0ABV9U2N0_9ACTN</name>
<sequence length="52" mass="6030">MRFHNDDNPPFAKALAKKKAKRDFPNPRTAALPNRARQNAGRQPTRQFNRGR</sequence>
<comment type="caution">
    <text evidence="2">The sequence shown here is derived from an EMBL/GenBank/DDBJ whole genome shotgun (WGS) entry which is preliminary data.</text>
</comment>
<proteinExistence type="predicted"/>
<protein>
    <submittedName>
        <fullName evidence="2">Uncharacterized protein</fullName>
    </submittedName>
</protein>
<feature type="region of interest" description="Disordered" evidence="1">
    <location>
        <begin position="1"/>
        <end position="52"/>
    </location>
</feature>
<accession>A0ABV9U2N0</accession>
<reference evidence="3" key="1">
    <citation type="journal article" date="2019" name="Int. J. Syst. Evol. Microbiol.">
        <title>The Global Catalogue of Microorganisms (GCM) 10K type strain sequencing project: providing services to taxonomists for standard genome sequencing and annotation.</title>
        <authorList>
            <consortium name="The Broad Institute Genomics Platform"/>
            <consortium name="The Broad Institute Genome Sequencing Center for Infectious Disease"/>
            <person name="Wu L."/>
            <person name="Ma J."/>
        </authorList>
    </citation>
    <scope>NUCLEOTIDE SEQUENCE [LARGE SCALE GENOMIC DNA]</scope>
    <source>
        <strain evidence="3">KLKA75</strain>
    </source>
</reference>
<organism evidence="2 3">
    <name type="scientific">Actinomadura gamaensis</name>
    <dbReference type="NCBI Taxonomy" id="1763541"/>
    <lineage>
        <taxon>Bacteria</taxon>
        <taxon>Bacillati</taxon>
        <taxon>Actinomycetota</taxon>
        <taxon>Actinomycetes</taxon>
        <taxon>Streptosporangiales</taxon>
        <taxon>Thermomonosporaceae</taxon>
        <taxon>Actinomadura</taxon>
    </lineage>
</organism>
<dbReference type="Proteomes" id="UP001595872">
    <property type="component" value="Unassembled WGS sequence"/>
</dbReference>
<keyword evidence="3" id="KW-1185">Reference proteome</keyword>
<dbReference type="RefSeq" id="WP_378256359.1">
    <property type="nucleotide sequence ID" value="NZ_JBHSIT010000004.1"/>
</dbReference>
<gene>
    <name evidence="2" type="ORF">ACFPCY_17530</name>
</gene>
<evidence type="ECO:0000256" key="1">
    <source>
        <dbReference type="SAM" id="MobiDB-lite"/>
    </source>
</evidence>
<dbReference type="EMBL" id="JBHSIT010000004">
    <property type="protein sequence ID" value="MFC4909127.1"/>
    <property type="molecule type" value="Genomic_DNA"/>
</dbReference>
<feature type="compositionally biased region" description="Polar residues" evidence="1">
    <location>
        <begin position="36"/>
        <end position="52"/>
    </location>
</feature>
<evidence type="ECO:0000313" key="2">
    <source>
        <dbReference type="EMBL" id="MFC4909127.1"/>
    </source>
</evidence>
<evidence type="ECO:0000313" key="3">
    <source>
        <dbReference type="Proteomes" id="UP001595872"/>
    </source>
</evidence>